<name>F0SU55_SYNGF</name>
<reference evidence="2" key="2">
    <citation type="submission" date="2011-02" db="EMBL/GenBank/DDBJ databases">
        <title>The complete genome of Syntrophobotulus glycolicus DSM 8271.</title>
        <authorList>
            <person name="Lucas S."/>
            <person name="Copeland A."/>
            <person name="Lapidus A."/>
            <person name="Bruce D."/>
            <person name="Goodwin L."/>
            <person name="Pitluck S."/>
            <person name="Kyrpides N."/>
            <person name="Mavromatis K."/>
            <person name="Pagani I."/>
            <person name="Ivanova N."/>
            <person name="Mikhailova N."/>
            <person name="Chertkov O."/>
            <person name="Held B."/>
            <person name="Detter J.C."/>
            <person name="Tapia R."/>
            <person name="Han C."/>
            <person name="Land M."/>
            <person name="Hauser L."/>
            <person name="Markowitz V."/>
            <person name="Cheng J.-F."/>
            <person name="Hugenholtz P."/>
            <person name="Woyke T."/>
            <person name="Wu D."/>
            <person name="Spring S."/>
            <person name="Schroeder M."/>
            <person name="Brambilla E."/>
            <person name="Klenk H.-P."/>
            <person name="Eisen J.A."/>
        </authorList>
    </citation>
    <scope>NUCLEOTIDE SEQUENCE [LARGE SCALE GENOMIC DNA]</scope>
    <source>
        <strain evidence="2">DSM 8271 / FlGlyR</strain>
    </source>
</reference>
<dbReference type="STRING" id="645991.Sgly_1113"/>
<gene>
    <name evidence="1" type="ordered locus">Sgly_1113</name>
</gene>
<dbReference type="KEGG" id="sgy:Sgly_1113"/>
<protein>
    <submittedName>
        <fullName evidence="1">Gamma-glutamyltransferase 2</fullName>
        <ecNumber evidence="1">2.3.2.2</ecNumber>
    </submittedName>
</protein>
<dbReference type="SUPFAM" id="SSF56235">
    <property type="entry name" value="N-terminal nucleophile aminohydrolases (Ntn hydrolases)"/>
    <property type="match status" value="1"/>
</dbReference>
<dbReference type="InterPro" id="IPR052896">
    <property type="entry name" value="GGT-like_enzyme"/>
</dbReference>
<dbReference type="Gene3D" id="1.10.246.130">
    <property type="match status" value="1"/>
</dbReference>
<dbReference type="Gene3D" id="3.60.20.40">
    <property type="match status" value="1"/>
</dbReference>
<dbReference type="InterPro" id="IPR043138">
    <property type="entry name" value="GGT_lsub"/>
</dbReference>
<dbReference type="EMBL" id="CP002547">
    <property type="protein sequence ID" value="ADY55438.1"/>
    <property type="molecule type" value="Genomic_DNA"/>
</dbReference>
<sequence>MNYDPLAYPYASRRSLVYGAKGMVATSQPLAAQAGLDMLKQGGNAVDAAVAAAACLAVVEPSGNGIGSDAFAIVHMDKKMYGLNSSGPAPRSLTIEALKKAGYDRIPKFGLIPVTVPGAPAAWAALSRRFGRLPFPQLLKPAIEYAEQGFAVSPVISRLWQNSFDLYQAQTDPAIRPWFDLFAPQGRPPQAGEIWRSPEQAASLALIAETEGQALYGGVLAEKISAFAREHGGFLTVEDLAAFQPEWVQPLSVNYRGYDVWELPPNGQGLVVLLALNLLQGFDFTGRESLTACHRQIEAVKLAFADALAHITDPKMMHINIETLLSEAYTVERRKQITKTAQIPGSGRPHNGGTVYLASADGEGNMVSFIQSNFHGFGSGVVIPGTGISLQNRGYNFSADPGHVNCLAPGKRTYHTIIPGFITKDGRPVGPFGVMGGYIQPQAQVQVLMNILDFGLNPQAALDAPRWQWLEGNKVEVEASFPDSLAEELLQSGHQIVRGPAGATTFGRGQLIWRDDRGVLTGATEPRTDGTVAVW</sequence>
<dbReference type="InterPro" id="IPR029055">
    <property type="entry name" value="Ntn_hydrolases_N"/>
</dbReference>
<dbReference type="AlphaFoldDB" id="F0SU55"/>
<evidence type="ECO:0000313" key="2">
    <source>
        <dbReference type="Proteomes" id="UP000007488"/>
    </source>
</evidence>
<dbReference type="eggNOG" id="COG0405">
    <property type="taxonomic scope" value="Bacteria"/>
</dbReference>
<organism evidence="1 2">
    <name type="scientific">Syntrophobotulus glycolicus (strain DSM 8271 / FlGlyR)</name>
    <dbReference type="NCBI Taxonomy" id="645991"/>
    <lineage>
        <taxon>Bacteria</taxon>
        <taxon>Bacillati</taxon>
        <taxon>Bacillota</taxon>
        <taxon>Clostridia</taxon>
        <taxon>Eubacteriales</taxon>
        <taxon>Desulfitobacteriaceae</taxon>
        <taxon>Syntrophobotulus</taxon>
    </lineage>
</organism>
<dbReference type="OrthoDB" id="9781342at2"/>
<dbReference type="PRINTS" id="PR01210">
    <property type="entry name" value="GGTRANSPTASE"/>
</dbReference>
<keyword evidence="1" id="KW-0808">Transferase</keyword>
<evidence type="ECO:0000313" key="1">
    <source>
        <dbReference type="EMBL" id="ADY55438.1"/>
    </source>
</evidence>
<dbReference type="InterPro" id="IPR043137">
    <property type="entry name" value="GGT_ssub_C"/>
</dbReference>
<reference evidence="1 2" key="1">
    <citation type="journal article" date="2011" name="Stand. Genomic Sci.">
        <title>Complete genome sequence of Syntrophobotulus glycolicus type strain (FlGlyR).</title>
        <authorList>
            <person name="Han C."/>
            <person name="Mwirichia R."/>
            <person name="Chertkov O."/>
            <person name="Held B."/>
            <person name="Lapidus A."/>
            <person name="Nolan M."/>
            <person name="Lucas S."/>
            <person name="Hammon N."/>
            <person name="Deshpande S."/>
            <person name="Cheng J.F."/>
            <person name="Tapia R."/>
            <person name="Goodwin L."/>
            <person name="Pitluck S."/>
            <person name="Huntemann M."/>
            <person name="Liolios K."/>
            <person name="Ivanova N."/>
            <person name="Pagani I."/>
            <person name="Mavromatis K."/>
            <person name="Ovchinikova G."/>
            <person name="Pati A."/>
            <person name="Chen A."/>
            <person name="Palaniappan K."/>
            <person name="Land M."/>
            <person name="Hauser L."/>
            <person name="Brambilla E.M."/>
            <person name="Rohde M."/>
            <person name="Spring S."/>
            <person name="Sikorski J."/>
            <person name="Goker M."/>
            <person name="Woyke T."/>
            <person name="Bristow J."/>
            <person name="Eisen J.A."/>
            <person name="Markowitz V."/>
            <person name="Hugenholtz P."/>
            <person name="Kyrpides N.C."/>
            <person name="Klenk H.P."/>
            <person name="Detter J.C."/>
        </authorList>
    </citation>
    <scope>NUCLEOTIDE SEQUENCE [LARGE SCALE GENOMIC DNA]</scope>
    <source>
        <strain evidence="2">DSM 8271 / FlGlyR</strain>
    </source>
</reference>
<dbReference type="GO" id="GO:0103068">
    <property type="term" value="F:leukotriene C4 gamma-glutamyl transferase activity"/>
    <property type="evidence" value="ECO:0007669"/>
    <property type="project" value="UniProtKB-EC"/>
</dbReference>
<dbReference type="Proteomes" id="UP000007488">
    <property type="component" value="Chromosome"/>
</dbReference>
<dbReference type="MEROPS" id="T03.025"/>
<dbReference type="RefSeq" id="WP_013624308.1">
    <property type="nucleotide sequence ID" value="NC_015172.1"/>
</dbReference>
<keyword evidence="2" id="KW-1185">Reference proteome</keyword>
<dbReference type="PANTHER" id="PTHR43881:SF1">
    <property type="entry name" value="GAMMA-GLUTAMYLTRANSPEPTIDASE (AFU_ORTHOLOGUE AFUA_4G13580)"/>
    <property type="match status" value="1"/>
</dbReference>
<keyword evidence="1" id="KW-0012">Acyltransferase</keyword>
<dbReference type="EC" id="2.3.2.2" evidence="1"/>
<accession>F0SU55</accession>
<dbReference type="PANTHER" id="PTHR43881">
    <property type="entry name" value="GAMMA-GLUTAMYLTRANSPEPTIDASE (AFU_ORTHOLOGUE AFUA_4G13580)"/>
    <property type="match status" value="1"/>
</dbReference>
<dbReference type="HOGENOM" id="CLU_014813_3_1_9"/>
<dbReference type="Pfam" id="PF01019">
    <property type="entry name" value="G_glu_transpept"/>
    <property type="match status" value="1"/>
</dbReference>
<proteinExistence type="predicted"/>